<sequence length="70" mass="7384">MDKLQAASVTNPITPEQSRAQAVDAASEIVHALELHLVKAVFWYSSCDDDATSGYNITAVIAGLTPIPGN</sequence>
<dbReference type="EMBL" id="LQPE01000057">
    <property type="protein sequence ID" value="ORW06610.1"/>
    <property type="molecule type" value="Genomic_DNA"/>
</dbReference>
<keyword evidence="2" id="KW-1185">Reference proteome</keyword>
<evidence type="ECO:0000313" key="2">
    <source>
        <dbReference type="Proteomes" id="UP000193487"/>
    </source>
</evidence>
<gene>
    <name evidence="1" type="ORF">AWC14_01485</name>
</gene>
<accession>A0A1X1Y6G0</accession>
<organism evidence="1 2">
    <name type="scientific">Mycobacterium kyorinense</name>
    <dbReference type="NCBI Taxonomy" id="487514"/>
    <lineage>
        <taxon>Bacteria</taxon>
        <taxon>Bacillati</taxon>
        <taxon>Actinomycetota</taxon>
        <taxon>Actinomycetes</taxon>
        <taxon>Mycobacteriales</taxon>
        <taxon>Mycobacteriaceae</taxon>
        <taxon>Mycobacterium</taxon>
    </lineage>
</organism>
<reference evidence="1 2" key="1">
    <citation type="submission" date="2016-01" db="EMBL/GenBank/DDBJ databases">
        <title>The new phylogeny of the genus Mycobacterium.</title>
        <authorList>
            <person name="Tarcisio F."/>
            <person name="Conor M."/>
            <person name="Antonella G."/>
            <person name="Elisabetta G."/>
            <person name="Giulia F.S."/>
            <person name="Sara T."/>
            <person name="Anna F."/>
            <person name="Clotilde B."/>
            <person name="Roberto B."/>
            <person name="Veronica D.S."/>
            <person name="Fabio R."/>
            <person name="Monica P."/>
            <person name="Olivier J."/>
            <person name="Enrico T."/>
            <person name="Nicola S."/>
        </authorList>
    </citation>
    <scope>NUCLEOTIDE SEQUENCE [LARGE SCALE GENOMIC DNA]</scope>
    <source>
        <strain evidence="1 2">DSM 45166</strain>
    </source>
</reference>
<protein>
    <submittedName>
        <fullName evidence="1">Uncharacterized protein</fullName>
    </submittedName>
</protein>
<comment type="caution">
    <text evidence="1">The sequence shown here is derived from an EMBL/GenBank/DDBJ whole genome shotgun (WGS) entry which is preliminary data.</text>
</comment>
<evidence type="ECO:0000313" key="1">
    <source>
        <dbReference type="EMBL" id="ORW06610.1"/>
    </source>
</evidence>
<proteinExistence type="predicted"/>
<name>A0A1X1Y6G0_9MYCO</name>
<dbReference type="Proteomes" id="UP000193487">
    <property type="component" value="Unassembled WGS sequence"/>
</dbReference>
<dbReference type="AlphaFoldDB" id="A0A1X1Y6G0"/>